<dbReference type="InterPro" id="IPR001347">
    <property type="entry name" value="SIS_dom"/>
</dbReference>
<dbReference type="CDD" id="cd05013">
    <property type="entry name" value="SIS_RpiR"/>
    <property type="match status" value="1"/>
</dbReference>
<dbReference type="EMBL" id="VTOY01000004">
    <property type="protein sequence ID" value="TYZ22986.1"/>
    <property type="molecule type" value="Genomic_DNA"/>
</dbReference>
<dbReference type="GO" id="GO:0003700">
    <property type="term" value="F:DNA-binding transcription factor activity"/>
    <property type="evidence" value="ECO:0007669"/>
    <property type="project" value="InterPro"/>
</dbReference>
<evidence type="ECO:0000256" key="1">
    <source>
        <dbReference type="ARBA" id="ARBA00023015"/>
    </source>
</evidence>
<dbReference type="InterPro" id="IPR035472">
    <property type="entry name" value="RpiR-like_SIS"/>
</dbReference>
<dbReference type="AlphaFoldDB" id="A0A5D6W528"/>
<dbReference type="InterPro" id="IPR000281">
    <property type="entry name" value="HTH_RpiR"/>
</dbReference>
<keyword evidence="2" id="KW-0238">DNA-binding</keyword>
<dbReference type="Proteomes" id="UP000323646">
    <property type="component" value="Unassembled WGS sequence"/>
</dbReference>
<dbReference type="InterPro" id="IPR036388">
    <property type="entry name" value="WH-like_DNA-bd_sf"/>
</dbReference>
<dbReference type="PANTHER" id="PTHR30514:SF21">
    <property type="entry name" value="RPIR-FAMILY TRANSCRIPTIONAL REGULATOR"/>
    <property type="match status" value="1"/>
</dbReference>
<dbReference type="GO" id="GO:0097367">
    <property type="term" value="F:carbohydrate derivative binding"/>
    <property type="evidence" value="ECO:0007669"/>
    <property type="project" value="InterPro"/>
</dbReference>
<protein>
    <submittedName>
        <fullName evidence="6">MurR/RpiR family transcriptional regulator</fullName>
    </submittedName>
</protein>
<proteinExistence type="predicted"/>
<evidence type="ECO:0000313" key="7">
    <source>
        <dbReference type="Proteomes" id="UP000323646"/>
    </source>
</evidence>
<evidence type="ECO:0000256" key="2">
    <source>
        <dbReference type="ARBA" id="ARBA00023125"/>
    </source>
</evidence>
<comment type="caution">
    <text evidence="6">The sequence shown here is derived from an EMBL/GenBank/DDBJ whole genome shotgun (WGS) entry which is preliminary data.</text>
</comment>
<keyword evidence="7" id="KW-1185">Reference proteome</keyword>
<dbReference type="InterPro" id="IPR009057">
    <property type="entry name" value="Homeodomain-like_sf"/>
</dbReference>
<sequence>MLIKIDHDFHEHLTETEKKVIAFINSNTEKISSMSISDVAEATYSSPATVSRTIKKCGFSGFAELRYLITQETDVHKDSINVNEIFNKSLMEVTQTIEQLSIETILAVVREICQAKRIYLLSRGLTEHVAEEFALKLQLQGFHVFANSDPSIMQDMTRRVKNQELVIIFSLSGKTPELLTAAENAASLGARIVTITCGSPDTPLARIAHLTAYGFKHSHVAIKNVDATSRLPIYVISRIISDYLAKRQDEEREKAARKEAAYRREHYF</sequence>
<evidence type="ECO:0000256" key="3">
    <source>
        <dbReference type="ARBA" id="ARBA00023163"/>
    </source>
</evidence>
<reference evidence="6 7" key="1">
    <citation type="submission" date="2019-08" db="EMBL/GenBank/DDBJ databases">
        <title>Selenomonas sp. mPRGC5 and Selenomonas sp. mPRGC8 isolated from ruminal fluid of dairy goat (Capra hircus).</title>
        <authorList>
            <person name="Poothong S."/>
            <person name="Nuengjamnong C."/>
            <person name="Tanasupawat S."/>
        </authorList>
    </citation>
    <scope>NUCLEOTIDE SEQUENCE [LARGE SCALE GENOMIC DNA]</scope>
    <source>
        <strain evidence="7">mPRGC5</strain>
    </source>
</reference>
<feature type="domain" description="SIS" evidence="5">
    <location>
        <begin position="108"/>
        <end position="250"/>
    </location>
</feature>
<dbReference type="Pfam" id="PF01380">
    <property type="entry name" value="SIS"/>
    <property type="match status" value="1"/>
</dbReference>
<gene>
    <name evidence="6" type="ORF">FZ040_07140</name>
</gene>
<dbReference type="OrthoDB" id="1648815at2"/>
<dbReference type="SUPFAM" id="SSF46689">
    <property type="entry name" value="Homeodomain-like"/>
    <property type="match status" value="1"/>
</dbReference>
<keyword evidence="3" id="KW-0804">Transcription</keyword>
<organism evidence="6 7">
    <name type="scientific">Selenomonas ruminis</name>
    <dbReference type="NCBI Taxonomy" id="2593411"/>
    <lineage>
        <taxon>Bacteria</taxon>
        <taxon>Bacillati</taxon>
        <taxon>Bacillota</taxon>
        <taxon>Negativicutes</taxon>
        <taxon>Selenomonadales</taxon>
        <taxon>Selenomonadaceae</taxon>
        <taxon>Selenomonas</taxon>
    </lineage>
</organism>
<evidence type="ECO:0000259" key="4">
    <source>
        <dbReference type="PROSITE" id="PS51071"/>
    </source>
</evidence>
<dbReference type="Gene3D" id="3.40.50.10490">
    <property type="entry name" value="Glucose-6-phosphate isomerase like protein, domain 1"/>
    <property type="match status" value="1"/>
</dbReference>
<evidence type="ECO:0000259" key="5">
    <source>
        <dbReference type="PROSITE" id="PS51464"/>
    </source>
</evidence>
<dbReference type="InterPro" id="IPR046348">
    <property type="entry name" value="SIS_dom_sf"/>
</dbReference>
<dbReference type="PROSITE" id="PS51464">
    <property type="entry name" value="SIS"/>
    <property type="match status" value="1"/>
</dbReference>
<keyword evidence="1" id="KW-0805">Transcription regulation</keyword>
<dbReference type="PROSITE" id="PS51071">
    <property type="entry name" value="HTH_RPIR"/>
    <property type="match status" value="1"/>
</dbReference>
<dbReference type="GO" id="GO:1901135">
    <property type="term" value="P:carbohydrate derivative metabolic process"/>
    <property type="evidence" value="ECO:0007669"/>
    <property type="project" value="InterPro"/>
</dbReference>
<name>A0A5D6W528_9FIRM</name>
<evidence type="ECO:0000313" key="6">
    <source>
        <dbReference type="EMBL" id="TYZ22986.1"/>
    </source>
</evidence>
<dbReference type="GO" id="GO:0003677">
    <property type="term" value="F:DNA binding"/>
    <property type="evidence" value="ECO:0007669"/>
    <property type="project" value="UniProtKB-KW"/>
</dbReference>
<dbReference type="RefSeq" id="WP_074513497.1">
    <property type="nucleotide sequence ID" value="NZ_VTOY01000004.1"/>
</dbReference>
<dbReference type="PANTHER" id="PTHR30514">
    <property type="entry name" value="GLUCOKINASE"/>
    <property type="match status" value="1"/>
</dbReference>
<dbReference type="Pfam" id="PF01418">
    <property type="entry name" value="HTH_6"/>
    <property type="match status" value="1"/>
</dbReference>
<dbReference type="Gene3D" id="1.10.10.10">
    <property type="entry name" value="Winged helix-like DNA-binding domain superfamily/Winged helix DNA-binding domain"/>
    <property type="match status" value="1"/>
</dbReference>
<dbReference type="InterPro" id="IPR047640">
    <property type="entry name" value="RpiR-like"/>
</dbReference>
<feature type="domain" description="HTH rpiR-type" evidence="4">
    <location>
        <begin position="1"/>
        <end position="76"/>
    </location>
</feature>
<dbReference type="SUPFAM" id="SSF53697">
    <property type="entry name" value="SIS domain"/>
    <property type="match status" value="1"/>
</dbReference>
<accession>A0A5D6W528</accession>